<feature type="compositionally biased region" description="Basic and acidic residues" evidence="1">
    <location>
        <begin position="91"/>
        <end position="103"/>
    </location>
</feature>
<organism evidence="2 3">
    <name type="scientific">Nocardia fluminea</name>
    <dbReference type="NCBI Taxonomy" id="134984"/>
    <lineage>
        <taxon>Bacteria</taxon>
        <taxon>Bacillati</taxon>
        <taxon>Actinomycetota</taxon>
        <taxon>Actinomycetes</taxon>
        <taxon>Mycobacteriales</taxon>
        <taxon>Nocardiaceae</taxon>
        <taxon>Nocardia</taxon>
    </lineage>
</organism>
<evidence type="ECO:0000256" key="1">
    <source>
        <dbReference type="SAM" id="MobiDB-lite"/>
    </source>
</evidence>
<keyword evidence="3" id="KW-1185">Reference proteome</keyword>
<dbReference type="AlphaFoldDB" id="A0A2N3V6B3"/>
<sequence>MPDTNEPAVHYFALVDDERGYPDGWRARRIIGLVRRTATRPAPTDEALGRDFTWAPTVYLQRYDPGTDAPHEEISAESAERLIESWRASRARSDAEGVDRPRPESNPPIGNAQT</sequence>
<accession>A0A2N3V6B3</accession>
<dbReference type="Proteomes" id="UP000233766">
    <property type="component" value="Unassembled WGS sequence"/>
</dbReference>
<evidence type="ECO:0000313" key="3">
    <source>
        <dbReference type="Proteomes" id="UP000233766"/>
    </source>
</evidence>
<evidence type="ECO:0000313" key="2">
    <source>
        <dbReference type="EMBL" id="PKV77160.1"/>
    </source>
</evidence>
<reference evidence="2 3" key="1">
    <citation type="submission" date="2017-12" db="EMBL/GenBank/DDBJ databases">
        <title>Sequencing the genomes of 1000 Actinobacteria strains.</title>
        <authorList>
            <person name="Klenk H.-P."/>
        </authorList>
    </citation>
    <scope>NUCLEOTIDE SEQUENCE [LARGE SCALE GENOMIC DNA]</scope>
    <source>
        <strain evidence="2 3">DSM 44489</strain>
    </source>
</reference>
<dbReference type="EMBL" id="PJMW01000002">
    <property type="protein sequence ID" value="PKV77160.1"/>
    <property type="molecule type" value="Genomic_DNA"/>
</dbReference>
<gene>
    <name evidence="2" type="ORF">ATK86_1489</name>
</gene>
<name>A0A2N3V6B3_9NOCA</name>
<feature type="region of interest" description="Disordered" evidence="1">
    <location>
        <begin position="85"/>
        <end position="114"/>
    </location>
</feature>
<proteinExistence type="predicted"/>
<protein>
    <submittedName>
        <fullName evidence="2">Uncharacterized protein</fullName>
    </submittedName>
</protein>
<comment type="caution">
    <text evidence="2">The sequence shown here is derived from an EMBL/GenBank/DDBJ whole genome shotgun (WGS) entry which is preliminary data.</text>
</comment>